<evidence type="ECO:0000313" key="1">
    <source>
        <dbReference type="EMBL" id="MBA3926185.1"/>
    </source>
</evidence>
<keyword evidence="2" id="KW-1185">Reference proteome</keyword>
<protein>
    <submittedName>
        <fullName evidence="1">Uncharacterized protein</fullName>
    </submittedName>
</protein>
<reference evidence="1 2" key="2">
    <citation type="submission" date="2020-08" db="EMBL/GenBank/DDBJ databases">
        <title>Listeria ohnekaius sp. nov. and Listeria portnoyii sp. nov. isolated from non-agricultural and natural environments.</title>
        <authorList>
            <person name="Weller D."/>
            <person name="Belias A.M."/>
            <person name="Liao J."/>
            <person name="Guo S."/>
            <person name="Orsi R.H."/>
            <person name="Wiedmann M."/>
        </authorList>
    </citation>
    <scope>NUCLEOTIDE SEQUENCE [LARGE SCALE GENOMIC DNA]</scope>
    <source>
        <strain evidence="1 2">FSL W9-0585</strain>
    </source>
</reference>
<dbReference type="AlphaFoldDB" id="A0A7W1T661"/>
<evidence type="ECO:0000313" key="2">
    <source>
        <dbReference type="Proteomes" id="UP000548787"/>
    </source>
</evidence>
<reference evidence="1 2" key="1">
    <citation type="submission" date="2020-05" db="EMBL/GenBank/DDBJ databases">
        <authorList>
            <person name="Carlin C.R."/>
        </authorList>
    </citation>
    <scope>NUCLEOTIDE SEQUENCE [LARGE SCALE GENOMIC DNA]</scope>
    <source>
        <strain evidence="1 2">FSL W9-0585</strain>
    </source>
</reference>
<sequence>MKKGIFGLMSALMIMLLVGTQTQPIIVPAKTVKLHTTIPAEPSTAQILDVKN</sequence>
<organism evidence="1 2">
    <name type="scientific">Listeria rustica</name>
    <dbReference type="NCBI Taxonomy" id="2713503"/>
    <lineage>
        <taxon>Bacteria</taxon>
        <taxon>Bacillati</taxon>
        <taxon>Bacillota</taxon>
        <taxon>Bacilli</taxon>
        <taxon>Bacillales</taxon>
        <taxon>Listeriaceae</taxon>
        <taxon>Listeria</taxon>
    </lineage>
</organism>
<gene>
    <name evidence="1" type="ORF">HPK16_07505</name>
</gene>
<proteinExistence type="predicted"/>
<dbReference type="Proteomes" id="UP000548787">
    <property type="component" value="Unassembled WGS sequence"/>
</dbReference>
<accession>A0A7W1T661</accession>
<name>A0A7W1T661_9LIST</name>
<dbReference type="EMBL" id="JABJVM010000006">
    <property type="protein sequence ID" value="MBA3926185.1"/>
    <property type="molecule type" value="Genomic_DNA"/>
</dbReference>
<comment type="caution">
    <text evidence="1">The sequence shown here is derived from an EMBL/GenBank/DDBJ whole genome shotgun (WGS) entry which is preliminary data.</text>
</comment>